<gene>
    <name evidence="2" type="ORF">MNBD_UNCLBAC01-1585</name>
</gene>
<evidence type="ECO:0000256" key="1">
    <source>
        <dbReference type="SAM" id="Phobius"/>
    </source>
</evidence>
<proteinExistence type="predicted"/>
<keyword evidence="1" id="KW-0472">Membrane</keyword>
<name>A0A3B1DQ77_9ZZZZ</name>
<dbReference type="EMBL" id="UOGJ01000154">
    <property type="protein sequence ID" value="VAX38284.1"/>
    <property type="molecule type" value="Genomic_DNA"/>
</dbReference>
<protein>
    <submittedName>
        <fullName evidence="2">Uncharacterized protein</fullName>
    </submittedName>
</protein>
<dbReference type="AlphaFoldDB" id="A0A3B1DQ77"/>
<keyword evidence="1" id="KW-1133">Transmembrane helix</keyword>
<reference evidence="2" key="1">
    <citation type="submission" date="2018-06" db="EMBL/GenBank/DDBJ databases">
        <authorList>
            <person name="Zhirakovskaya E."/>
        </authorList>
    </citation>
    <scope>NUCLEOTIDE SEQUENCE</scope>
</reference>
<sequence length="109" mass="12675">MLHRRNQKEGQSLIEYSMLIVFILTAFLVFQKYIARGIYGRWKAAGDGMGYGRLYDPKKTLECIYYASGNIWYDRKCYDQQSCDCYSILATTITCDYCIQGCSPQKCKE</sequence>
<keyword evidence="1" id="KW-0812">Transmembrane</keyword>
<evidence type="ECO:0000313" key="2">
    <source>
        <dbReference type="EMBL" id="VAX38284.1"/>
    </source>
</evidence>
<feature type="transmembrane region" description="Helical" evidence="1">
    <location>
        <begin position="12"/>
        <end position="30"/>
    </location>
</feature>
<accession>A0A3B1DQ77</accession>
<organism evidence="2">
    <name type="scientific">hydrothermal vent metagenome</name>
    <dbReference type="NCBI Taxonomy" id="652676"/>
    <lineage>
        <taxon>unclassified sequences</taxon>
        <taxon>metagenomes</taxon>
        <taxon>ecological metagenomes</taxon>
    </lineage>
</organism>